<gene>
    <name evidence="6" type="ORF">VIBC2010_10477</name>
</gene>
<dbReference type="PANTHER" id="PTHR45138:SF9">
    <property type="entry name" value="DIGUANYLATE CYCLASE DGCM-RELATED"/>
    <property type="match status" value="1"/>
</dbReference>
<dbReference type="GO" id="GO:0043709">
    <property type="term" value="P:cell adhesion involved in single-species biofilm formation"/>
    <property type="evidence" value="ECO:0007669"/>
    <property type="project" value="TreeGrafter"/>
</dbReference>
<dbReference type="EC" id="2.7.7.65" evidence="2"/>
<accession>E3BFN0</accession>
<dbReference type="SUPFAM" id="SSF55073">
    <property type="entry name" value="Nucleotide cyclase"/>
    <property type="match status" value="1"/>
</dbReference>
<reference evidence="6 7" key="1">
    <citation type="journal article" date="2012" name="Int. J. Syst. Evol. Microbiol.">
        <title>Vibrio caribbeanicus sp. nov., isolated from the marine sponge Scleritoderma cyanea.</title>
        <authorList>
            <person name="Hoffmann M."/>
            <person name="Monday S.R."/>
            <person name="Allard M.W."/>
            <person name="Strain E.A."/>
            <person name="Whittaker P."/>
            <person name="Naum M."/>
            <person name="McCarthy P.J."/>
            <person name="Lopez J.V."/>
            <person name="Fischer M."/>
            <person name="Brown E.W."/>
        </authorList>
    </citation>
    <scope>NUCLEOTIDE SEQUENCE [LARGE SCALE GENOMIC DNA]</scope>
    <source>
        <strain evidence="6 7">ATCC BAA-2122</strain>
    </source>
</reference>
<dbReference type="CDD" id="cd01949">
    <property type="entry name" value="GGDEF"/>
    <property type="match status" value="1"/>
</dbReference>
<feature type="domain" description="GGDEF" evidence="5">
    <location>
        <begin position="207"/>
        <end position="338"/>
    </location>
</feature>
<dbReference type="FunFam" id="3.30.70.270:FF:000001">
    <property type="entry name" value="Diguanylate cyclase domain protein"/>
    <property type="match status" value="1"/>
</dbReference>
<evidence type="ECO:0000256" key="3">
    <source>
        <dbReference type="ARBA" id="ARBA00034247"/>
    </source>
</evidence>
<dbReference type="GO" id="GO:1902201">
    <property type="term" value="P:negative regulation of bacterial-type flagellum-dependent cell motility"/>
    <property type="evidence" value="ECO:0007669"/>
    <property type="project" value="TreeGrafter"/>
</dbReference>
<feature type="transmembrane region" description="Helical" evidence="4">
    <location>
        <begin position="96"/>
        <end position="111"/>
    </location>
</feature>
<name>E3BFN0_9VIBR</name>
<dbReference type="GO" id="GO:0005886">
    <property type="term" value="C:plasma membrane"/>
    <property type="evidence" value="ECO:0007669"/>
    <property type="project" value="TreeGrafter"/>
</dbReference>
<dbReference type="EMBL" id="AEIU01000022">
    <property type="protein sequence ID" value="EFP98208.1"/>
    <property type="molecule type" value="Genomic_DNA"/>
</dbReference>
<feature type="transmembrane region" description="Helical" evidence="4">
    <location>
        <begin position="118"/>
        <end position="135"/>
    </location>
</feature>
<dbReference type="InterPro" id="IPR000160">
    <property type="entry name" value="GGDEF_dom"/>
</dbReference>
<dbReference type="eggNOG" id="COG3706">
    <property type="taxonomic scope" value="Bacteria"/>
</dbReference>
<protein>
    <recommendedName>
        <fullName evidence="2">diguanylate cyclase</fullName>
        <ecNumber evidence="2">2.7.7.65</ecNumber>
    </recommendedName>
</protein>
<dbReference type="InterPro" id="IPR043128">
    <property type="entry name" value="Rev_trsase/Diguanyl_cyclase"/>
</dbReference>
<evidence type="ECO:0000259" key="5">
    <source>
        <dbReference type="PROSITE" id="PS50887"/>
    </source>
</evidence>
<sequence>MELDIFNPSGQLRRAIVFWLSTLIAVFLLTITTIKLSFFQIEYYNIIEGCLGFFSLAVSYLAYNENISNILKTAYVYSLIIVTSLATKVYPMEFGIFLWTCLFPVVFYLILGRRCGALAIGTAFVVQVGILSYEVTNDDLANNAQLVINFSLVFVAIWATSHVLEVKRRLSETSLGQLASRDALTGVYNRHALVHNYDHYRRSGSKIPLSLLILDLDYFKAVNDKFGHDVGDRVLVETATLIDGLSGEHLVYRIGGEEFCIALHDTGSNEARDKAEQLRQAIESYIFNNEENPIALTASIGVYYCNHFSNLESVLKAADKELYKAKKNGRNQVMVYCDDEQAQLHFI</sequence>
<feature type="transmembrane region" description="Helical" evidence="4">
    <location>
        <begin position="12"/>
        <end position="31"/>
    </location>
</feature>
<dbReference type="InterPro" id="IPR048435">
    <property type="entry name" value="MASE6"/>
</dbReference>
<comment type="cofactor">
    <cofactor evidence="1">
        <name>Mg(2+)</name>
        <dbReference type="ChEBI" id="CHEBI:18420"/>
    </cofactor>
</comment>
<evidence type="ECO:0000256" key="4">
    <source>
        <dbReference type="SAM" id="Phobius"/>
    </source>
</evidence>
<feature type="transmembrane region" description="Helical" evidence="4">
    <location>
        <begin position="147"/>
        <end position="164"/>
    </location>
</feature>
<dbReference type="Pfam" id="PF00990">
    <property type="entry name" value="GGDEF"/>
    <property type="match status" value="1"/>
</dbReference>
<organism evidence="6 7">
    <name type="scientific">Vibrio caribbeanicus ATCC BAA-2122</name>
    <dbReference type="NCBI Taxonomy" id="796620"/>
    <lineage>
        <taxon>Bacteria</taxon>
        <taxon>Pseudomonadati</taxon>
        <taxon>Pseudomonadota</taxon>
        <taxon>Gammaproteobacteria</taxon>
        <taxon>Vibrionales</taxon>
        <taxon>Vibrionaceae</taxon>
        <taxon>Vibrio</taxon>
    </lineage>
</organism>
<dbReference type="SMART" id="SM00267">
    <property type="entry name" value="GGDEF"/>
    <property type="match status" value="1"/>
</dbReference>
<dbReference type="Gene3D" id="3.30.70.270">
    <property type="match status" value="1"/>
</dbReference>
<evidence type="ECO:0000313" key="7">
    <source>
        <dbReference type="Proteomes" id="UP000002943"/>
    </source>
</evidence>
<comment type="catalytic activity">
    <reaction evidence="3">
        <text>2 GTP = 3',3'-c-di-GMP + 2 diphosphate</text>
        <dbReference type="Rhea" id="RHEA:24898"/>
        <dbReference type="ChEBI" id="CHEBI:33019"/>
        <dbReference type="ChEBI" id="CHEBI:37565"/>
        <dbReference type="ChEBI" id="CHEBI:58805"/>
        <dbReference type="EC" id="2.7.7.65"/>
    </reaction>
</comment>
<keyword evidence="4" id="KW-0812">Transmembrane</keyword>
<proteinExistence type="predicted"/>
<dbReference type="PANTHER" id="PTHR45138">
    <property type="entry name" value="REGULATORY COMPONENTS OF SENSORY TRANSDUCTION SYSTEM"/>
    <property type="match status" value="1"/>
</dbReference>
<dbReference type="RefSeq" id="WP_009599727.1">
    <property type="nucleotide sequence ID" value="NZ_AEIU01000022.1"/>
</dbReference>
<feature type="transmembrane region" description="Helical" evidence="4">
    <location>
        <begin position="43"/>
        <end position="62"/>
    </location>
</feature>
<dbReference type="STRING" id="796620.VIBC2010_10477"/>
<keyword evidence="4" id="KW-0472">Membrane</keyword>
<dbReference type="GO" id="GO:0052621">
    <property type="term" value="F:diguanylate cyclase activity"/>
    <property type="evidence" value="ECO:0007669"/>
    <property type="project" value="UniProtKB-EC"/>
</dbReference>
<dbReference type="AlphaFoldDB" id="E3BFN0"/>
<dbReference type="Pfam" id="PF20966">
    <property type="entry name" value="MASE6"/>
    <property type="match status" value="1"/>
</dbReference>
<evidence type="ECO:0000313" key="6">
    <source>
        <dbReference type="EMBL" id="EFP98208.1"/>
    </source>
</evidence>
<dbReference type="NCBIfam" id="TIGR00254">
    <property type="entry name" value="GGDEF"/>
    <property type="match status" value="1"/>
</dbReference>
<dbReference type="InterPro" id="IPR029787">
    <property type="entry name" value="Nucleotide_cyclase"/>
</dbReference>
<dbReference type="OrthoDB" id="9812260at2"/>
<keyword evidence="4" id="KW-1133">Transmembrane helix</keyword>
<dbReference type="InterPro" id="IPR050469">
    <property type="entry name" value="Diguanylate_Cyclase"/>
</dbReference>
<dbReference type="Proteomes" id="UP000002943">
    <property type="component" value="Unassembled WGS sequence"/>
</dbReference>
<evidence type="ECO:0000256" key="1">
    <source>
        <dbReference type="ARBA" id="ARBA00001946"/>
    </source>
</evidence>
<keyword evidence="7" id="KW-1185">Reference proteome</keyword>
<comment type="caution">
    <text evidence="6">The sequence shown here is derived from an EMBL/GenBank/DDBJ whole genome shotgun (WGS) entry which is preliminary data.</text>
</comment>
<dbReference type="PROSITE" id="PS50887">
    <property type="entry name" value="GGDEF"/>
    <property type="match status" value="1"/>
</dbReference>
<evidence type="ECO:0000256" key="2">
    <source>
        <dbReference type="ARBA" id="ARBA00012528"/>
    </source>
</evidence>